<feature type="transmembrane region" description="Helical" evidence="7">
    <location>
        <begin position="341"/>
        <end position="359"/>
    </location>
</feature>
<name>A0A840AB07_9PROT</name>
<evidence type="ECO:0000256" key="4">
    <source>
        <dbReference type="ARBA" id="ARBA00022989"/>
    </source>
</evidence>
<protein>
    <submittedName>
        <fullName evidence="10">Competence protein ComEC</fullName>
    </submittedName>
</protein>
<keyword evidence="5 7" id="KW-0472">Membrane</keyword>
<keyword evidence="2" id="KW-1003">Cell membrane</keyword>
<dbReference type="Proteomes" id="UP000553193">
    <property type="component" value="Unassembled WGS sequence"/>
</dbReference>
<evidence type="ECO:0000256" key="1">
    <source>
        <dbReference type="ARBA" id="ARBA00004651"/>
    </source>
</evidence>
<comment type="caution">
    <text evidence="10">The sequence shown here is derived from an EMBL/GenBank/DDBJ whole genome shotgun (WGS) entry which is preliminary data.</text>
</comment>
<dbReference type="InterPro" id="IPR004477">
    <property type="entry name" value="ComEC_N"/>
</dbReference>
<dbReference type="PANTHER" id="PTHR30619">
    <property type="entry name" value="DNA INTERNALIZATION/COMPETENCE PROTEIN COMEC/REC2"/>
    <property type="match status" value="1"/>
</dbReference>
<evidence type="ECO:0000259" key="9">
    <source>
        <dbReference type="Pfam" id="PF13567"/>
    </source>
</evidence>
<feature type="transmembrane region" description="Helical" evidence="7">
    <location>
        <begin position="288"/>
        <end position="310"/>
    </location>
</feature>
<feature type="region of interest" description="Disordered" evidence="6">
    <location>
        <begin position="685"/>
        <end position="711"/>
    </location>
</feature>
<evidence type="ECO:0000256" key="5">
    <source>
        <dbReference type="ARBA" id="ARBA00023136"/>
    </source>
</evidence>
<dbReference type="NCBIfam" id="TIGR00360">
    <property type="entry name" value="ComEC_N-term"/>
    <property type="match status" value="1"/>
</dbReference>
<evidence type="ECO:0000313" key="11">
    <source>
        <dbReference type="Proteomes" id="UP000553193"/>
    </source>
</evidence>
<comment type="subcellular location">
    <subcellularLocation>
        <location evidence="1">Cell membrane</location>
        <topology evidence="1">Multi-pass membrane protein</topology>
    </subcellularLocation>
</comment>
<feature type="transmembrane region" description="Helical" evidence="7">
    <location>
        <begin position="68"/>
        <end position="90"/>
    </location>
</feature>
<keyword evidence="4 7" id="KW-1133">Transmembrane helix</keyword>
<sequence length="711" mass="75603">MLAPPQPWVVRMLEAERRRLALWLPVALACGILLYFALWNEPHPAWALAGLLPLPVAVWLARRAVLAGWAMGLAAAAGLGFALALLHAALVPPMLDPPRTALIVTGTVAETDLLPEGARLTLAGIRWAEDMPPARRTIRVRLRADDAARPQPGDMVRIRALLRPPPPPTHPGGWDFQRAAYFAGQGGSGFALGPVEILAQGGRAPPLSGWRATIEARVTAALPGAPGGIAAALLTGGQSAVPSTDLAAMRDSGLVHLLSVSGLHIGLVMGMAFFVVRGGLALWPGFALRFGTRAPAALAALAAGGFYMVLTGSQVPMQRSFAMAALVTVALLAGRRAFSPRVLAFAAVVVLALHPAVVLGPSFQMSFFAVMALVAGWEVARPWLRRDAGPRRWWWWPLAALAGTALTSVLAGLATTPPGLHHFGRVQLYGVAANALAVPLTSVLVMPAGMLALLLMPLGLEQWPLWIMGWGVRGILAVAHAVASWPGAALSLAPPPAWGLLVTALGMCWLCLWRTRWRLWGLPAALGGMLAGAVAPPPDALVAGDGRLFALRATGEVFVERRPGASRFVQESWLRVWGASGATPLPAQGEVAGGRITCAPDACTMRDEAGTPRLVLLRPPIPRRNERLPPQYAPREVCGTVPLILSPEPLRGRCPGTLVVDRFSLWRNGAHAAWSMEGRVLSDRDWRGDRPWVPPEPRPRGEEVLPPAMTE</sequence>
<accession>A0A840AB07</accession>
<evidence type="ECO:0000256" key="3">
    <source>
        <dbReference type="ARBA" id="ARBA00022692"/>
    </source>
</evidence>
<feature type="transmembrane region" description="Helical" evidence="7">
    <location>
        <begin position="393"/>
        <end position="415"/>
    </location>
</feature>
<feature type="transmembrane region" description="Helical" evidence="7">
    <location>
        <begin position="463"/>
        <end position="483"/>
    </location>
</feature>
<dbReference type="GO" id="GO:0005886">
    <property type="term" value="C:plasma membrane"/>
    <property type="evidence" value="ECO:0007669"/>
    <property type="project" value="UniProtKB-SubCell"/>
</dbReference>
<gene>
    <name evidence="10" type="ORF">GGQ83_002626</name>
</gene>
<dbReference type="AlphaFoldDB" id="A0A840AB07"/>
<dbReference type="RefSeq" id="WP_184384711.1">
    <property type="nucleotide sequence ID" value="NZ_JACIDJ010000004.1"/>
</dbReference>
<feature type="transmembrane region" description="Helical" evidence="7">
    <location>
        <begin position="20"/>
        <end position="38"/>
    </location>
</feature>
<evidence type="ECO:0000313" key="10">
    <source>
        <dbReference type="EMBL" id="MBB3899178.1"/>
    </source>
</evidence>
<dbReference type="PANTHER" id="PTHR30619:SF1">
    <property type="entry name" value="RECOMBINATION PROTEIN 2"/>
    <property type="match status" value="1"/>
</dbReference>
<keyword evidence="11" id="KW-1185">Reference proteome</keyword>
<dbReference type="Pfam" id="PF13567">
    <property type="entry name" value="DUF4131"/>
    <property type="match status" value="1"/>
</dbReference>
<evidence type="ECO:0000256" key="2">
    <source>
        <dbReference type="ARBA" id="ARBA00022475"/>
    </source>
</evidence>
<feature type="transmembrane region" description="Helical" evidence="7">
    <location>
        <begin position="495"/>
        <end position="513"/>
    </location>
</feature>
<dbReference type="InterPro" id="IPR052159">
    <property type="entry name" value="Competence_DNA_uptake"/>
</dbReference>
<dbReference type="Pfam" id="PF03772">
    <property type="entry name" value="Competence"/>
    <property type="match status" value="1"/>
</dbReference>
<dbReference type="EMBL" id="JACIDJ010000004">
    <property type="protein sequence ID" value="MBB3899178.1"/>
    <property type="molecule type" value="Genomic_DNA"/>
</dbReference>
<feature type="transmembrane region" description="Helical" evidence="7">
    <location>
        <begin position="254"/>
        <end position="276"/>
    </location>
</feature>
<feature type="domain" description="DUF4131" evidence="9">
    <location>
        <begin position="22"/>
        <end position="191"/>
    </location>
</feature>
<keyword evidence="3 7" id="KW-0812">Transmembrane</keyword>
<reference evidence="10 11" key="1">
    <citation type="submission" date="2020-08" db="EMBL/GenBank/DDBJ databases">
        <title>Genomic Encyclopedia of Type Strains, Phase IV (KMG-IV): sequencing the most valuable type-strain genomes for metagenomic binning, comparative biology and taxonomic classification.</title>
        <authorList>
            <person name="Goeker M."/>
        </authorList>
    </citation>
    <scope>NUCLEOTIDE SEQUENCE [LARGE SCALE GENOMIC DNA]</scope>
    <source>
        <strain evidence="10 11">DSM 19979</strain>
    </source>
</reference>
<feature type="domain" description="ComEC/Rec2-related protein" evidence="8">
    <location>
        <begin position="233"/>
        <end position="516"/>
    </location>
</feature>
<feature type="transmembrane region" description="Helical" evidence="7">
    <location>
        <begin position="365"/>
        <end position="384"/>
    </location>
</feature>
<organism evidence="10 11">
    <name type="scientific">Roseococcus suduntuyensis</name>
    <dbReference type="NCBI Taxonomy" id="455361"/>
    <lineage>
        <taxon>Bacteria</taxon>
        <taxon>Pseudomonadati</taxon>
        <taxon>Pseudomonadota</taxon>
        <taxon>Alphaproteobacteria</taxon>
        <taxon>Acetobacterales</taxon>
        <taxon>Roseomonadaceae</taxon>
        <taxon>Roseococcus</taxon>
    </lineage>
</organism>
<dbReference type="InterPro" id="IPR025405">
    <property type="entry name" value="DUF4131"/>
</dbReference>
<evidence type="ECO:0000256" key="7">
    <source>
        <dbReference type="SAM" id="Phobius"/>
    </source>
</evidence>
<evidence type="ECO:0000256" key="6">
    <source>
        <dbReference type="SAM" id="MobiDB-lite"/>
    </source>
</evidence>
<feature type="transmembrane region" description="Helical" evidence="7">
    <location>
        <begin position="435"/>
        <end position="456"/>
    </location>
</feature>
<evidence type="ECO:0000259" key="8">
    <source>
        <dbReference type="Pfam" id="PF03772"/>
    </source>
</evidence>
<proteinExistence type="predicted"/>